<dbReference type="Pfam" id="PF08232">
    <property type="entry name" value="Striatin"/>
    <property type="match status" value="1"/>
</dbReference>
<evidence type="ECO:0000256" key="3">
    <source>
        <dbReference type="ARBA" id="ARBA00022490"/>
    </source>
</evidence>
<gene>
    <name evidence="13" type="ORF">TGEB3V08_LOCUS744</name>
</gene>
<dbReference type="CDD" id="cd00200">
    <property type="entry name" value="WD40"/>
    <property type="match status" value="1"/>
</dbReference>
<dbReference type="InterPro" id="IPR013258">
    <property type="entry name" value="Striatin_N"/>
</dbReference>
<dbReference type="Gene3D" id="2.130.10.10">
    <property type="entry name" value="YVTN repeat-like/Quinoprotein amine dehydrogenase"/>
    <property type="match status" value="2"/>
</dbReference>
<dbReference type="PROSITE" id="PS50082">
    <property type="entry name" value="WD_REPEATS_2"/>
    <property type="match status" value="3"/>
</dbReference>
<evidence type="ECO:0000256" key="4">
    <source>
        <dbReference type="ARBA" id="ARBA00022553"/>
    </source>
</evidence>
<dbReference type="InterPro" id="IPR020472">
    <property type="entry name" value="WD40_PAC1"/>
</dbReference>
<comment type="subcellular location">
    <subcellularLocation>
        <location evidence="1">Cytoplasm</location>
    </subcellularLocation>
</comment>
<proteinExistence type="inferred from homology"/>
<keyword evidence="5 9" id="KW-0853">WD repeat</keyword>
<dbReference type="GO" id="GO:0005516">
    <property type="term" value="F:calmodulin binding"/>
    <property type="evidence" value="ECO:0007669"/>
    <property type="project" value="UniProtKB-KW"/>
</dbReference>
<dbReference type="InterPro" id="IPR001680">
    <property type="entry name" value="WD40_rpt"/>
</dbReference>
<dbReference type="InterPro" id="IPR051488">
    <property type="entry name" value="WD_repeat_striatin"/>
</dbReference>
<evidence type="ECO:0000256" key="7">
    <source>
        <dbReference type="ARBA" id="ARBA00022860"/>
    </source>
</evidence>
<dbReference type="InterPro" id="IPR015943">
    <property type="entry name" value="WD40/YVTN_repeat-like_dom_sf"/>
</dbReference>
<dbReference type="PRINTS" id="PR00320">
    <property type="entry name" value="GPROTEINBRPT"/>
</dbReference>
<evidence type="ECO:0000256" key="1">
    <source>
        <dbReference type="ARBA" id="ARBA00004496"/>
    </source>
</evidence>
<accession>A0A7R9JNV7</accession>
<protein>
    <recommendedName>
        <fullName evidence="12">Striatin N-terminal domain-containing protein</fullName>
    </recommendedName>
</protein>
<evidence type="ECO:0000256" key="2">
    <source>
        <dbReference type="ARBA" id="ARBA00009616"/>
    </source>
</evidence>
<feature type="repeat" description="WD" evidence="9">
    <location>
        <begin position="504"/>
        <end position="536"/>
    </location>
</feature>
<evidence type="ECO:0000313" key="13">
    <source>
        <dbReference type="EMBL" id="CAD7586371.1"/>
    </source>
</evidence>
<feature type="region of interest" description="Disordered" evidence="11">
    <location>
        <begin position="1"/>
        <end position="30"/>
    </location>
</feature>
<comment type="similarity">
    <text evidence="2">Belongs to the WD repeat striatin family.</text>
</comment>
<dbReference type="FunFam" id="1.20.5.300:FF:000001">
    <property type="entry name" value="striatin isoform X1"/>
    <property type="match status" value="1"/>
</dbReference>
<dbReference type="InterPro" id="IPR019775">
    <property type="entry name" value="WD40_repeat_CS"/>
</dbReference>
<evidence type="ECO:0000259" key="12">
    <source>
        <dbReference type="Pfam" id="PF08232"/>
    </source>
</evidence>
<feature type="repeat" description="WD" evidence="9">
    <location>
        <begin position="398"/>
        <end position="439"/>
    </location>
</feature>
<reference evidence="13" key="1">
    <citation type="submission" date="2020-11" db="EMBL/GenBank/DDBJ databases">
        <authorList>
            <person name="Tran Van P."/>
        </authorList>
    </citation>
    <scope>NUCLEOTIDE SEQUENCE</scope>
</reference>
<dbReference type="FunFam" id="2.130.10.10:FF:000058">
    <property type="entry name" value="striatin isoform X1"/>
    <property type="match status" value="1"/>
</dbReference>
<sequence length="770" mass="85106">MEDSSPSQNHNGQLGPSSGGINAGNKQNDEGSQRIQYSIPGILHFIQHEWARFEMDRSQWEVDRAELQARIAFLQGERKGQENLKNDLVRRIKMLEYALKQERAKYHKLKYGTELQQGDMKPPIFDEPGGPELPVDGEAAFTSVSNVSWKQGRQLLRQYLQEIGYTDTIVDVRSNRVRSLLGLNNNAEGEENLNNSSTVAALNGNESSNKRASENQGRRTPAKKVQPSSLAEAMILETEAAVMANFEFLAQADVDMDEDDDMSDDLDDQQDDDPDDIKTAKRKGKGLLLNEGLADDVDAEAEEVLNELNLLTETEDSGADIHTQGDPTDWGSTGMGFQTGAGHRRQIGGLGDEEVLDSTLGLGELAQLTVNNEAEAAYDQIATTKESYRKTWNAKYTLRSHFDGVRALAFHPVEPVLITASEDHTLKLWNLQKTVPAKKSASLDVEPLYTFRCHTGPVLCLSMSATGEQCYSGGLDGSIHCWNLPCANIDPYDSFDPGVLTGSMEGHTDAVWGLSIHSQRLQLLSCSSDGTVKLWSPTSKVPLLSNYVSEQDGIPTSVDFVRDEPNRMVAAYNSGHCIVYDLDSSKPVVRLESNQDVDNNVLGRQINRVVAHPTLPLTMTAHEDRHIRFFDNTTGKLVHSMVAHLDSVTSLAVDPNGLYLLSGSKCSSKATVWYSDISFQRALRTDLGERLVSAQCTIKRVDHGALSNMMMLLCSHDCSIRLWNLDNKTCVQEITAHRKKFDESIFDVAFHPSRPYIASAGADALAKVFV</sequence>
<dbReference type="PANTHER" id="PTHR15653:SF0">
    <property type="entry name" value="CONNECTOR OF KINASE TO AP-1, ISOFORM E"/>
    <property type="match status" value="1"/>
</dbReference>
<dbReference type="PROSITE" id="PS50294">
    <property type="entry name" value="WD_REPEATS_REGION"/>
    <property type="match status" value="2"/>
</dbReference>
<dbReference type="AlphaFoldDB" id="A0A7R9JNV7"/>
<feature type="coiled-coil region" evidence="10">
    <location>
        <begin position="57"/>
        <end position="105"/>
    </location>
</feature>
<dbReference type="PANTHER" id="PTHR15653">
    <property type="entry name" value="STRIATIN"/>
    <property type="match status" value="1"/>
</dbReference>
<keyword evidence="4" id="KW-0597">Phosphoprotein</keyword>
<dbReference type="SUPFAM" id="SSF50978">
    <property type="entry name" value="WD40 repeat-like"/>
    <property type="match status" value="1"/>
</dbReference>
<feature type="compositionally biased region" description="Polar residues" evidence="11">
    <location>
        <begin position="1"/>
        <end position="16"/>
    </location>
</feature>
<organism evidence="13">
    <name type="scientific">Timema genevievae</name>
    <name type="common">Walking stick</name>
    <dbReference type="NCBI Taxonomy" id="629358"/>
    <lineage>
        <taxon>Eukaryota</taxon>
        <taxon>Metazoa</taxon>
        <taxon>Ecdysozoa</taxon>
        <taxon>Arthropoda</taxon>
        <taxon>Hexapoda</taxon>
        <taxon>Insecta</taxon>
        <taxon>Pterygota</taxon>
        <taxon>Neoptera</taxon>
        <taxon>Polyneoptera</taxon>
        <taxon>Phasmatodea</taxon>
        <taxon>Timematodea</taxon>
        <taxon>Timematoidea</taxon>
        <taxon>Timematidae</taxon>
        <taxon>Timema</taxon>
    </lineage>
</organism>
<evidence type="ECO:0000256" key="11">
    <source>
        <dbReference type="SAM" id="MobiDB-lite"/>
    </source>
</evidence>
<feature type="domain" description="Striatin N-terminal" evidence="12">
    <location>
        <begin position="39"/>
        <end position="170"/>
    </location>
</feature>
<feature type="region of interest" description="Disordered" evidence="11">
    <location>
        <begin position="200"/>
        <end position="228"/>
    </location>
</feature>
<evidence type="ECO:0000256" key="8">
    <source>
        <dbReference type="ARBA" id="ARBA00023054"/>
    </source>
</evidence>
<keyword evidence="7" id="KW-0112">Calmodulin-binding</keyword>
<evidence type="ECO:0000256" key="5">
    <source>
        <dbReference type="ARBA" id="ARBA00022574"/>
    </source>
</evidence>
<dbReference type="Pfam" id="PF00400">
    <property type="entry name" value="WD40"/>
    <property type="match status" value="5"/>
</dbReference>
<dbReference type="Gene3D" id="1.20.5.300">
    <property type="match status" value="1"/>
</dbReference>
<feature type="region of interest" description="Disordered" evidence="11">
    <location>
        <begin position="257"/>
        <end position="280"/>
    </location>
</feature>
<dbReference type="PROSITE" id="PS00678">
    <property type="entry name" value="WD_REPEATS_1"/>
    <property type="match status" value="1"/>
</dbReference>
<dbReference type="EMBL" id="OE839244">
    <property type="protein sequence ID" value="CAD7586371.1"/>
    <property type="molecule type" value="Genomic_DNA"/>
</dbReference>
<name>A0A7R9JNV7_TIMGE</name>
<feature type="compositionally biased region" description="Basic and acidic residues" evidence="11">
    <location>
        <begin position="208"/>
        <end position="217"/>
    </location>
</feature>
<keyword evidence="8 10" id="KW-0175">Coiled coil</keyword>
<feature type="compositionally biased region" description="Acidic residues" evidence="11">
    <location>
        <begin position="257"/>
        <end position="275"/>
    </location>
</feature>
<dbReference type="GO" id="GO:0005737">
    <property type="term" value="C:cytoplasm"/>
    <property type="evidence" value="ECO:0007669"/>
    <property type="project" value="UniProtKB-SubCell"/>
</dbReference>
<evidence type="ECO:0000256" key="6">
    <source>
        <dbReference type="ARBA" id="ARBA00022737"/>
    </source>
</evidence>
<evidence type="ECO:0000256" key="10">
    <source>
        <dbReference type="SAM" id="Coils"/>
    </source>
</evidence>
<feature type="repeat" description="WD" evidence="9">
    <location>
        <begin position="451"/>
        <end position="484"/>
    </location>
</feature>
<dbReference type="SMART" id="SM00320">
    <property type="entry name" value="WD40"/>
    <property type="match status" value="8"/>
</dbReference>
<keyword evidence="3" id="KW-0963">Cytoplasm</keyword>
<keyword evidence="6" id="KW-0677">Repeat</keyword>
<evidence type="ECO:0000256" key="9">
    <source>
        <dbReference type="PROSITE-ProRule" id="PRU00221"/>
    </source>
</evidence>
<dbReference type="InterPro" id="IPR036322">
    <property type="entry name" value="WD40_repeat_dom_sf"/>
</dbReference>